<reference evidence="2" key="1">
    <citation type="submission" date="2018-11" db="EMBL/GenBank/DDBJ databases">
        <authorList>
            <person name="Alioto T."/>
            <person name="Alioto T."/>
        </authorList>
    </citation>
    <scope>NUCLEOTIDE SEQUENCE</scope>
</reference>
<evidence type="ECO:0000313" key="3">
    <source>
        <dbReference type="Proteomes" id="UP000596742"/>
    </source>
</evidence>
<keyword evidence="3" id="KW-1185">Reference proteome</keyword>
<dbReference type="Proteomes" id="UP000596742">
    <property type="component" value="Unassembled WGS sequence"/>
</dbReference>
<accession>A0A8B6CXT0</accession>
<dbReference type="InterPro" id="IPR002589">
    <property type="entry name" value="Macro_dom"/>
</dbReference>
<dbReference type="SUPFAM" id="SSF52949">
    <property type="entry name" value="Macro domain-like"/>
    <property type="match status" value="1"/>
</dbReference>
<dbReference type="PROSITE" id="PS51154">
    <property type="entry name" value="MACRO"/>
    <property type="match status" value="1"/>
</dbReference>
<dbReference type="InterPro" id="IPR028071">
    <property type="entry name" value="Macro-like_dom"/>
</dbReference>
<dbReference type="OrthoDB" id="6082470at2759"/>
<gene>
    <name evidence="2" type="ORF">MGAL_10B049142</name>
</gene>
<dbReference type="Gene3D" id="3.40.220.10">
    <property type="entry name" value="Leucine Aminopeptidase, subunit E, domain 1"/>
    <property type="match status" value="1"/>
</dbReference>
<protein>
    <recommendedName>
        <fullName evidence="1">Macro domain-containing protein</fullName>
    </recommendedName>
</protein>
<comment type="caution">
    <text evidence="2">The sequence shown here is derived from an EMBL/GenBank/DDBJ whole genome shotgun (WGS) entry which is preliminary data.</text>
</comment>
<dbReference type="InterPro" id="IPR043472">
    <property type="entry name" value="Macro_dom-like"/>
</dbReference>
<feature type="domain" description="Macro" evidence="1">
    <location>
        <begin position="54"/>
        <end position="264"/>
    </location>
</feature>
<sequence length="264" mass="30477">MAALVETEIDTAMQRLKQLESSTDKSADEEPSAQHGDEIKVTYYLRDIKRKMVDEWKQKFRKYEDRVKSTEGDIFVGTPEVDAVVSPANAFGFMDGGIDRVFSELFGWQMQERIQKVIRDQYDGENFVGNAIIIPAYDNDPDKEHIQKLKTNNISNGKPIKYLIHVPTMRVPKDVTNSTNAYLSFRGVILAVQKHNRNPENQPIRRVLCPGLGTAVGRMPFNRCAFQMVQAFEIFDLRLNDKLMKPDKLWDVRAHDKMMQEYNE</sequence>
<proteinExistence type="predicted"/>
<dbReference type="CDD" id="cd02900">
    <property type="entry name" value="Macro_Appr_pase"/>
    <property type="match status" value="1"/>
</dbReference>
<evidence type="ECO:0000259" key="1">
    <source>
        <dbReference type="PROSITE" id="PS51154"/>
    </source>
</evidence>
<evidence type="ECO:0000313" key="2">
    <source>
        <dbReference type="EMBL" id="VDI10544.1"/>
    </source>
</evidence>
<dbReference type="EMBL" id="UYJE01002410">
    <property type="protein sequence ID" value="VDI10544.1"/>
    <property type="molecule type" value="Genomic_DNA"/>
</dbReference>
<organism evidence="2 3">
    <name type="scientific">Mytilus galloprovincialis</name>
    <name type="common">Mediterranean mussel</name>
    <dbReference type="NCBI Taxonomy" id="29158"/>
    <lineage>
        <taxon>Eukaryota</taxon>
        <taxon>Metazoa</taxon>
        <taxon>Spiralia</taxon>
        <taxon>Lophotrochozoa</taxon>
        <taxon>Mollusca</taxon>
        <taxon>Bivalvia</taxon>
        <taxon>Autobranchia</taxon>
        <taxon>Pteriomorphia</taxon>
        <taxon>Mytilida</taxon>
        <taxon>Mytiloidea</taxon>
        <taxon>Mytilidae</taxon>
        <taxon>Mytilinae</taxon>
        <taxon>Mytilus</taxon>
    </lineage>
</organism>
<dbReference type="Pfam" id="PF14519">
    <property type="entry name" value="Macro_2"/>
    <property type="match status" value="1"/>
</dbReference>
<dbReference type="SMART" id="SM00506">
    <property type="entry name" value="A1pp"/>
    <property type="match status" value="1"/>
</dbReference>
<dbReference type="AlphaFoldDB" id="A0A8B6CXT0"/>
<name>A0A8B6CXT0_MYTGA</name>